<evidence type="ECO:0000256" key="1">
    <source>
        <dbReference type="ARBA" id="ARBA00022475"/>
    </source>
</evidence>
<dbReference type="RefSeq" id="WP_013115274.1">
    <property type="nucleotide sequence ID" value="NC_014151.1"/>
</dbReference>
<feature type="compositionally biased region" description="Basic residues" evidence="8">
    <location>
        <begin position="1"/>
        <end position="10"/>
    </location>
</feature>
<dbReference type="eggNOG" id="ENOG5032ZHR">
    <property type="taxonomic scope" value="Bacteria"/>
</dbReference>
<dbReference type="InterPro" id="IPR009619">
    <property type="entry name" value="CrgA"/>
</dbReference>
<keyword evidence="2 7" id="KW-0132">Cell division</keyword>
<evidence type="ECO:0000256" key="2">
    <source>
        <dbReference type="ARBA" id="ARBA00022618"/>
    </source>
</evidence>
<protein>
    <recommendedName>
        <fullName evidence="7">Cell division protein CrgA</fullName>
    </recommendedName>
</protein>
<organism evidence="9 10">
    <name type="scientific">Cellulomonas flavigena (strain ATCC 482 / DSM 20109 / BCRC 11376 / JCM 18109 / NBRC 3775 / NCIMB 8073 / NRS 134)</name>
    <dbReference type="NCBI Taxonomy" id="446466"/>
    <lineage>
        <taxon>Bacteria</taxon>
        <taxon>Bacillati</taxon>
        <taxon>Actinomycetota</taxon>
        <taxon>Actinomycetes</taxon>
        <taxon>Micrococcales</taxon>
        <taxon>Cellulomonadaceae</taxon>
        <taxon>Cellulomonas</taxon>
    </lineage>
</organism>
<sequence length="83" mass="8964">MPESKSRKKATYTPPPVKASAPKPLPRWYLPLSLGLMILGLVSLVVTYLSSGAALPVPGIGQWNLAVGFSIIIVGFGMLTRWR</sequence>
<evidence type="ECO:0000313" key="9">
    <source>
        <dbReference type="EMBL" id="ADG72940.1"/>
    </source>
</evidence>
<dbReference type="STRING" id="446466.Cfla_0020"/>
<name>D5UFI1_CELFN</name>
<gene>
    <name evidence="7" type="primary">crgA</name>
    <name evidence="9" type="ordered locus">Cfla_0020</name>
</gene>
<dbReference type="OrthoDB" id="5189646at2"/>
<dbReference type="HAMAP" id="MF_00631">
    <property type="entry name" value="CrgA"/>
    <property type="match status" value="1"/>
</dbReference>
<dbReference type="Proteomes" id="UP000000849">
    <property type="component" value="Chromosome"/>
</dbReference>
<dbReference type="GO" id="GO:0005886">
    <property type="term" value="C:plasma membrane"/>
    <property type="evidence" value="ECO:0007669"/>
    <property type="project" value="UniProtKB-SubCell"/>
</dbReference>
<feature type="region of interest" description="Disordered" evidence="8">
    <location>
        <begin position="1"/>
        <end position="20"/>
    </location>
</feature>
<dbReference type="EMBL" id="CP001964">
    <property type="protein sequence ID" value="ADG72940.1"/>
    <property type="molecule type" value="Genomic_DNA"/>
</dbReference>
<evidence type="ECO:0000313" key="10">
    <source>
        <dbReference type="Proteomes" id="UP000000849"/>
    </source>
</evidence>
<comment type="subcellular location">
    <subcellularLocation>
        <location evidence="7">Cell membrane</location>
        <topology evidence="7">Multi-pass membrane protein</topology>
    </subcellularLocation>
</comment>
<evidence type="ECO:0000256" key="3">
    <source>
        <dbReference type="ARBA" id="ARBA00022692"/>
    </source>
</evidence>
<keyword evidence="10" id="KW-1185">Reference proteome</keyword>
<comment type="function">
    <text evidence="7">Involved in cell division.</text>
</comment>
<keyword evidence="1 7" id="KW-1003">Cell membrane</keyword>
<evidence type="ECO:0000256" key="5">
    <source>
        <dbReference type="ARBA" id="ARBA00023136"/>
    </source>
</evidence>
<feature type="transmembrane region" description="Helical" evidence="7">
    <location>
        <begin position="28"/>
        <end position="49"/>
    </location>
</feature>
<reference evidence="9 10" key="1">
    <citation type="journal article" date="2010" name="Stand. Genomic Sci.">
        <title>Complete genome sequence of Cellulomonas flavigena type strain (134).</title>
        <authorList>
            <person name="Abt B."/>
            <person name="Foster B."/>
            <person name="Lapidus A."/>
            <person name="Clum A."/>
            <person name="Sun H."/>
            <person name="Pukall R."/>
            <person name="Lucas S."/>
            <person name="Glavina Del Rio T."/>
            <person name="Nolan M."/>
            <person name="Tice H."/>
            <person name="Cheng J.F."/>
            <person name="Pitluck S."/>
            <person name="Liolios K."/>
            <person name="Ivanova N."/>
            <person name="Mavromatis K."/>
            <person name="Ovchinnikova G."/>
            <person name="Pati A."/>
            <person name="Goodwin L."/>
            <person name="Chen A."/>
            <person name="Palaniappan K."/>
            <person name="Land M."/>
            <person name="Hauser L."/>
            <person name="Chang Y.J."/>
            <person name="Jeffries C.D."/>
            <person name="Rohde M."/>
            <person name="Goker M."/>
            <person name="Woyke T."/>
            <person name="Bristow J."/>
            <person name="Eisen J.A."/>
            <person name="Markowitz V."/>
            <person name="Hugenholtz P."/>
            <person name="Kyrpides N.C."/>
            <person name="Klenk H.P."/>
        </authorList>
    </citation>
    <scope>NUCLEOTIDE SEQUENCE [LARGE SCALE GENOMIC DNA]</scope>
    <source>
        <strain evidence="10">ATCC 482 / DSM 20109 / BCRC 11376 / JCM 18109 / NBRC 3775 / NCIMB 8073 / NRS 134</strain>
    </source>
</reference>
<comment type="similarity">
    <text evidence="7">Belongs to the CrgA family.</text>
</comment>
<dbReference type="GO" id="GO:0051301">
    <property type="term" value="P:cell division"/>
    <property type="evidence" value="ECO:0007669"/>
    <property type="project" value="UniProtKB-UniRule"/>
</dbReference>
<proteinExistence type="inferred from homology"/>
<keyword evidence="5 7" id="KW-0472">Membrane</keyword>
<evidence type="ECO:0000256" key="4">
    <source>
        <dbReference type="ARBA" id="ARBA00022989"/>
    </source>
</evidence>
<evidence type="ECO:0000256" key="6">
    <source>
        <dbReference type="ARBA" id="ARBA00023306"/>
    </source>
</evidence>
<keyword evidence="4 7" id="KW-1133">Transmembrane helix</keyword>
<evidence type="ECO:0000256" key="7">
    <source>
        <dbReference type="HAMAP-Rule" id="MF_00631"/>
    </source>
</evidence>
<dbReference type="KEGG" id="cfl:Cfla_0020"/>
<keyword evidence="3 7" id="KW-0812">Transmembrane</keyword>
<dbReference type="Pfam" id="PF06781">
    <property type="entry name" value="CrgA"/>
    <property type="match status" value="1"/>
</dbReference>
<dbReference type="AlphaFoldDB" id="D5UFI1"/>
<accession>D5UFI1</accession>
<dbReference type="HOGENOM" id="CLU_149126_1_0_11"/>
<feature type="transmembrane region" description="Helical" evidence="7">
    <location>
        <begin position="61"/>
        <end position="79"/>
    </location>
</feature>
<keyword evidence="6 7" id="KW-0131">Cell cycle</keyword>
<evidence type="ECO:0000256" key="8">
    <source>
        <dbReference type="SAM" id="MobiDB-lite"/>
    </source>
</evidence>